<dbReference type="AlphaFoldDB" id="A0A150GZH3"/>
<feature type="compositionally biased region" description="Low complexity" evidence="1">
    <location>
        <begin position="813"/>
        <end position="824"/>
    </location>
</feature>
<feature type="compositionally biased region" description="Acidic residues" evidence="1">
    <location>
        <begin position="518"/>
        <end position="534"/>
    </location>
</feature>
<feature type="region of interest" description="Disordered" evidence="1">
    <location>
        <begin position="901"/>
        <end position="1150"/>
    </location>
</feature>
<keyword evidence="3" id="KW-1185">Reference proteome</keyword>
<proteinExistence type="predicted"/>
<comment type="caution">
    <text evidence="2">The sequence shown here is derived from an EMBL/GenBank/DDBJ whole genome shotgun (WGS) entry which is preliminary data.</text>
</comment>
<evidence type="ECO:0000313" key="3">
    <source>
        <dbReference type="Proteomes" id="UP000075714"/>
    </source>
</evidence>
<organism evidence="2 3">
    <name type="scientific">Gonium pectorale</name>
    <name type="common">Green alga</name>
    <dbReference type="NCBI Taxonomy" id="33097"/>
    <lineage>
        <taxon>Eukaryota</taxon>
        <taxon>Viridiplantae</taxon>
        <taxon>Chlorophyta</taxon>
        <taxon>core chlorophytes</taxon>
        <taxon>Chlorophyceae</taxon>
        <taxon>CS clade</taxon>
        <taxon>Chlamydomonadales</taxon>
        <taxon>Volvocaceae</taxon>
        <taxon>Gonium</taxon>
    </lineage>
</organism>
<feature type="compositionally biased region" description="Acidic residues" evidence="1">
    <location>
        <begin position="129"/>
        <end position="138"/>
    </location>
</feature>
<feature type="compositionally biased region" description="Acidic residues" evidence="1">
    <location>
        <begin position="57"/>
        <end position="67"/>
    </location>
</feature>
<feature type="compositionally biased region" description="Basic and acidic residues" evidence="1">
    <location>
        <begin position="173"/>
        <end position="188"/>
    </location>
</feature>
<feature type="compositionally biased region" description="Acidic residues" evidence="1">
    <location>
        <begin position="303"/>
        <end position="335"/>
    </location>
</feature>
<feature type="region of interest" description="Disordered" evidence="1">
    <location>
        <begin position="1"/>
        <end position="366"/>
    </location>
</feature>
<dbReference type="PANTHER" id="PTHR35711:SF2">
    <property type="entry name" value="GLUTAMIC ACID-RICH PROTEIN-LIKE"/>
    <property type="match status" value="1"/>
</dbReference>
<dbReference type="PANTHER" id="PTHR35711">
    <property type="entry name" value="EXPRESSED PROTEIN"/>
    <property type="match status" value="1"/>
</dbReference>
<dbReference type="OrthoDB" id="552143at2759"/>
<reference evidence="3" key="1">
    <citation type="journal article" date="2016" name="Nat. Commun.">
        <title>The Gonium pectorale genome demonstrates co-option of cell cycle regulation during the evolution of multicellularity.</title>
        <authorList>
            <person name="Hanschen E.R."/>
            <person name="Marriage T.N."/>
            <person name="Ferris P.J."/>
            <person name="Hamaji T."/>
            <person name="Toyoda A."/>
            <person name="Fujiyama A."/>
            <person name="Neme R."/>
            <person name="Noguchi H."/>
            <person name="Minakuchi Y."/>
            <person name="Suzuki M."/>
            <person name="Kawai-Toyooka H."/>
            <person name="Smith D.R."/>
            <person name="Sparks H."/>
            <person name="Anderson J."/>
            <person name="Bakaric R."/>
            <person name="Luria V."/>
            <person name="Karger A."/>
            <person name="Kirschner M.W."/>
            <person name="Durand P.M."/>
            <person name="Michod R.E."/>
            <person name="Nozaki H."/>
            <person name="Olson B.J."/>
        </authorList>
    </citation>
    <scope>NUCLEOTIDE SEQUENCE [LARGE SCALE GENOMIC DNA]</scope>
    <source>
        <strain evidence="3">NIES-2863</strain>
    </source>
</reference>
<feature type="compositionally biased region" description="Acidic residues" evidence="1">
    <location>
        <begin position="691"/>
        <end position="715"/>
    </location>
</feature>
<feature type="compositionally biased region" description="Low complexity" evidence="1">
    <location>
        <begin position="1111"/>
        <end position="1120"/>
    </location>
</feature>
<name>A0A150GZH3_GONPE</name>
<accession>A0A150GZH3</accession>
<feature type="region of interest" description="Disordered" evidence="1">
    <location>
        <begin position="501"/>
        <end position="559"/>
    </location>
</feature>
<feature type="compositionally biased region" description="Low complexity" evidence="1">
    <location>
        <begin position="954"/>
        <end position="965"/>
    </location>
</feature>
<evidence type="ECO:0000256" key="1">
    <source>
        <dbReference type="SAM" id="MobiDB-lite"/>
    </source>
</evidence>
<feature type="compositionally biased region" description="Low complexity" evidence="1">
    <location>
        <begin position="901"/>
        <end position="926"/>
    </location>
</feature>
<evidence type="ECO:0000313" key="2">
    <source>
        <dbReference type="EMBL" id="KXZ55316.1"/>
    </source>
</evidence>
<feature type="compositionally biased region" description="Basic residues" evidence="1">
    <location>
        <begin position="538"/>
        <end position="559"/>
    </location>
</feature>
<sequence>MPLEGQADPEVDPELQDNSGSGDDDVVILDKGEDGPSGVRPRPPASRQRRRGRALDESDEDEGDSSEDGNAAYVAGPSRAGRAAAAKGRSAVERAHGVGNAAAAAGRQASGRLRRASVTPEPLGCVASAEEELEDDVGEGAAGAAGPAATPGSAKDIPGRSGGLRPPKQRQRLTVEELKRRAQRKLESVFEGDEPAAGLDAEGGTEDGDDDEEEDALAADLAAAARGGGAYGTGAATRARGGRERRRQRLPTHPGLQGEGGQDFEEAYFLDDHESEGEDAGCGPEPNHGRVRGGRGGGRREDEYDEDDSFIDDGEEEEQPPDERDWEEEQADEAEGGGAPPSPARAARCSAGAGGMGSPPVAPRTNSDDLEQFRLWVTRMLCELLHMQLGDGDENELARQRMDEDNAIRRFTEDLKSAKYEVQSFHWVKAATELGLLSSLERFPVLRIDGMPAHEFYGEEGARAVRERALAEDDYNMGDDGEPMHCTICNSHRTHRIHNITLGGMPMDESGTRLQEAGEQEEEDEEDEEQENEEPQGRRGRGRGRGVRQAAKRPKKPTRRFYAGGSCLDRVVLYHALCHFKRVLRSALKRRVKYVLERELRAYDAWQPGDVLPDETRGAAMLHVLENQKKFLEAIFCRYKDLLSAATRKQLSENSRKKDTFRPGAMVANIMWKLHWTEDGYEPDIRGVPTEGEDEEEEEEEEGDEGKEEGEEGDEEDHHGDGDGNNEVPEDREDLDPGPDGEGSLPSGRGVAAPADTRNGGGSGRDYHGKDDNGVPGADVGCSGAGARGPSAATARRRQTRIIESDDDEHETAAGSSGPGATAATVALLARRQPSAAPQSANASAGGAAANVLGAPSAEELRQATKRRRQEAAAAAAAEAARAAEAAAAAAATAAAAAVEAARAAAALANDSPSAPSARASSGARSRQTKITELLTPRRLQLEPQGRRAPSQPPASAGGSASAGAKNGTPPLEVVDLVDSSGDEGQEKSGRGVGCGAGAPETQAAMAAATQAASAGPCGAAVGDGLPDDGLPDDGLPGALTAEKGLGEGHGWAATQALGTQATQALGTASAAEPLPETVHEAAMKEETEEQADEEDGAGARLPAEEQSAHGAGPAALLPGWADEYTGPDRGAGVDPEPLECPAVKSEPVEGLGAGVTAEAEAEAGRFEAVKAEAASLEAQDRMEVDYD</sequence>
<feature type="compositionally biased region" description="Low complexity" evidence="1">
    <location>
        <begin position="75"/>
        <end position="89"/>
    </location>
</feature>
<evidence type="ECO:0008006" key="4">
    <source>
        <dbReference type="Google" id="ProtNLM"/>
    </source>
</evidence>
<feature type="compositionally biased region" description="Acidic residues" evidence="1">
    <location>
        <begin position="1087"/>
        <end position="1097"/>
    </location>
</feature>
<protein>
    <recommendedName>
        <fullName evidence="4">DUF4211 domain-containing protein</fullName>
    </recommendedName>
</protein>
<dbReference type="EMBL" id="LSYV01000004">
    <property type="protein sequence ID" value="KXZ55316.1"/>
    <property type="molecule type" value="Genomic_DNA"/>
</dbReference>
<gene>
    <name evidence="2" type="ORF">GPECTOR_3g45</name>
</gene>
<feature type="compositionally biased region" description="Low complexity" evidence="1">
    <location>
        <begin position="142"/>
        <end position="154"/>
    </location>
</feature>
<dbReference type="Proteomes" id="UP000075714">
    <property type="component" value="Unassembled WGS sequence"/>
</dbReference>
<feature type="compositionally biased region" description="Acidic residues" evidence="1">
    <location>
        <begin position="728"/>
        <end position="739"/>
    </location>
</feature>
<dbReference type="STRING" id="33097.A0A150GZH3"/>
<feature type="compositionally biased region" description="Low complexity" evidence="1">
    <location>
        <begin position="998"/>
        <end position="1025"/>
    </location>
</feature>
<feature type="region of interest" description="Disordered" evidence="1">
    <location>
        <begin position="680"/>
        <end position="824"/>
    </location>
</feature>
<feature type="compositionally biased region" description="Low complexity" evidence="1">
    <location>
        <begin position="97"/>
        <end position="111"/>
    </location>
</feature>
<feature type="compositionally biased region" description="Acidic residues" evidence="1">
    <location>
        <begin position="262"/>
        <end position="279"/>
    </location>
</feature>
<feature type="compositionally biased region" description="Acidic residues" evidence="1">
    <location>
        <begin position="203"/>
        <end position="217"/>
    </location>
</feature>
<feature type="compositionally biased region" description="Low complexity" evidence="1">
    <location>
        <begin position="1053"/>
        <end position="1072"/>
    </location>
</feature>